<dbReference type="GO" id="GO:0005737">
    <property type="term" value="C:cytoplasm"/>
    <property type="evidence" value="ECO:0007669"/>
    <property type="project" value="UniProtKB-SubCell"/>
</dbReference>
<dbReference type="AlphaFoldDB" id="A0A9W9F8D1"/>
<keyword evidence="8" id="KW-0547">Nucleotide-binding</keyword>
<gene>
    <name evidence="8" type="ORF">NUU61_004828</name>
</gene>
<keyword evidence="5" id="KW-0862">Zinc</keyword>
<sequence length="242" mass="26738">MVETARRRQKTTGKMEFEDNILQTKGFLQGTALILPLDLALLADFLSLARNAGSTGHQVLVQLEEVRNGCQLLINSASAHNRLPQQVEGRLFLVQLYALARSHSTMKVGEKLRQEAHNILDEARHLCMQYSGQTQGLAEEIDGAEKMLSGGTFYTAVTNEERIAVISAMAREFRGTGHWYYCRNGHPFTIGDCGAAMQFEYPECGSPVGGHATRLAEGVTRANDMERALTDELERNLGNLAL</sequence>
<dbReference type="GO" id="GO:0004386">
    <property type="term" value="F:helicase activity"/>
    <property type="evidence" value="ECO:0007669"/>
    <property type="project" value="UniProtKB-KW"/>
</dbReference>
<keyword evidence="2" id="KW-0963">Cytoplasm</keyword>
<dbReference type="EMBL" id="JAPMSZ010000007">
    <property type="protein sequence ID" value="KAJ5095472.1"/>
    <property type="molecule type" value="Genomic_DNA"/>
</dbReference>
<evidence type="ECO:0000256" key="3">
    <source>
        <dbReference type="ARBA" id="ARBA00022723"/>
    </source>
</evidence>
<evidence type="ECO:0000313" key="9">
    <source>
        <dbReference type="Proteomes" id="UP001141434"/>
    </source>
</evidence>
<accession>A0A9W9F8D1</accession>
<reference evidence="8" key="2">
    <citation type="journal article" date="2023" name="IMA Fungus">
        <title>Comparative genomic study of the Penicillium genus elucidates a diverse pangenome and 15 lateral gene transfer events.</title>
        <authorList>
            <person name="Petersen C."/>
            <person name="Sorensen T."/>
            <person name="Nielsen M.R."/>
            <person name="Sondergaard T.E."/>
            <person name="Sorensen J.L."/>
            <person name="Fitzpatrick D.A."/>
            <person name="Frisvad J.C."/>
            <person name="Nielsen K.L."/>
        </authorList>
    </citation>
    <scope>NUCLEOTIDE SEQUENCE</scope>
    <source>
        <strain evidence="8">IBT 34128</strain>
    </source>
</reference>
<dbReference type="Pfam" id="PF20173">
    <property type="entry name" value="ZnF_RZ-type"/>
    <property type="match status" value="1"/>
</dbReference>
<keyword evidence="8" id="KW-0347">Helicase</keyword>
<keyword evidence="8" id="KW-0067">ATP-binding</keyword>
<keyword evidence="9" id="KW-1185">Reference proteome</keyword>
<dbReference type="PROSITE" id="PS51981">
    <property type="entry name" value="ZF_RZ"/>
    <property type="match status" value="1"/>
</dbReference>
<protein>
    <submittedName>
        <fullName evidence="8">NF-X1 finger and helicase domain protein</fullName>
    </submittedName>
</protein>
<keyword evidence="8" id="KW-0378">Hydrolase</keyword>
<keyword evidence="4" id="KW-0863">Zinc-finger</keyword>
<comment type="caution">
    <text evidence="8">The sequence shown here is derived from an EMBL/GenBank/DDBJ whole genome shotgun (WGS) entry which is preliminary data.</text>
</comment>
<dbReference type="InterPro" id="IPR046439">
    <property type="entry name" value="ZF_RZ_dom"/>
</dbReference>
<evidence type="ECO:0000256" key="4">
    <source>
        <dbReference type="ARBA" id="ARBA00022771"/>
    </source>
</evidence>
<evidence type="ECO:0000256" key="5">
    <source>
        <dbReference type="ARBA" id="ARBA00022833"/>
    </source>
</evidence>
<keyword evidence="3" id="KW-0479">Metal-binding</keyword>
<dbReference type="GO" id="GO:0008270">
    <property type="term" value="F:zinc ion binding"/>
    <property type="evidence" value="ECO:0007669"/>
    <property type="project" value="UniProtKB-KW"/>
</dbReference>
<dbReference type="GeneID" id="81394578"/>
<evidence type="ECO:0000256" key="6">
    <source>
        <dbReference type="ARBA" id="ARBA00022859"/>
    </source>
</evidence>
<evidence type="ECO:0000259" key="7">
    <source>
        <dbReference type="PROSITE" id="PS51981"/>
    </source>
</evidence>
<dbReference type="GO" id="GO:0002376">
    <property type="term" value="P:immune system process"/>
    <property type="evidence" value="ECO:0007669"/>
    <property type="project" value="UniProtKB-KW"/>
</dbReference>
<comment type="subcellular location">
    <subcellularLocation>
        <location evidence="1">Cytoplasm</location>
    </subcellularLocation>
</comment>
<organism evidence="8 9">
    <name type="scientific">Penicillium alfredii</name>
    <dbReference type="NCBI Taxonomy" id="1506179"/>
    <lineage>
        <taxon>Eukaryota</taxon>
        <taxon>Fungi</taxon>
        <taxon>Dikarya</taxon>
        <taxon>Ascomycota</taxon>
        <taxon>Pezizomycotina</taxon>
        <taxon>Eurotiomycetes</taxon>
        <taxon>Eurotiomycetidae</taxon>
        <taxon>Eurotiales</taxon>
        <taxon>Aspergillaceae</taxon>
        <taxon>Penicillium</taxon>
    </lineage>
</organism>
<keyword evidence="6" id="KW-0391">Immunity</keyword>
<reference evidence="8" key="1">
    <citation type="submission" date="2022-11" db="EMBL/GenBank/DDBJ databases">
        <authorList>
            <person name="Petersen C."/>
        </authorList>
    </citation>
    <scope>NUCLEOTIDE SEQUENCE</scope>
    <source>
        <strain evidence="8">IBT 34128</strain>
    </source>
</reference>
<dbReference type="Proteomes" id="UP001141434">
    <property type="component" value="Unassembled WGS sequence"/>
</dbReference>
<evidence type="ECO:0000256" key="1">
    <source>
        <dbReference type="ARBA" id="ARBA00004496"/>
    </source>
</evidence>
<evidence type="ECO:0000313" key="8">
    <source>
        <dbReference type="EMBL" id="KAJ5095472.1"/>
    </source>
</evidence>
<dbReference type="OrthoDB" id="2423195at2759"/>
<feature type="domain" description="RZ-type" evidence="7">
    <location>
        <begin position="157"/>
        <end position="228"/>
    </location>
</feature>
<name>A0A9W9F8D1_9EURO</name>
<proteinExistence type="predicted"/>
<evidence type="ECO:0000256" key="2">
    <source>
        <dbReference type="ARBA" id="ARBA00022490"/>
    </source>
</evidence>
<dbReference type="RefSeq" id="XP_056511023.1">
    <property type="nucleotide sequence ID" value="XM_056655410.1"/>
</dbReference>